<reference evidence="1 2" key="1">
    <citation type="journal article" date="2016" name="Nat. Commun.">
        <title>Extremotolerant tardigrade genome and improved radiotolerance of human cultured cells by tardigrade-unique protein.</title>
        <authorList>
            <person name="Hashimoto T."/>
            <person name="Horikawa D.D."/>
            <person name="Saito Y."/>
            <person name="Kuwahara H."/>
            <person name="Kozuka-Hata H."/>
            <person name="Shin-I T."/>
            <person name="Minakuchi Y."/>
            <person name="Ohishi K."/>
            <person name="Motoyama A."/>
            <person name="Aizu T."/>
            <person name="Enomoto A."/>
            <person name="Kondo K."/>
            <person name="Tanaka S."/>
            <person name="Hara Y."/>
            <person name="Koshikawa S."/>
            <person name="Sagara H."/>
            <person name="Miura T."/>
            <person name="Yokobori S."/>
            <person name="Miyagawa K."/>
            <person name="Suzuki Y."/>
            <person name="Kubo T."/>
            <person name="Oyama M."/>
            <person name="Kohara Y."/>
            <person name="Fujiyama A."/>
            <person name="Arakawa K."/>
            <person name="Katayama T."/>
            <person name="Toyoda A."/>
            <person name="Kunieda T."/>
        </authorList>
    </citation>
    <scope>NUCLEOTIDE SEQUENCE [LARGE SCALE GENOMIC DNA]</scope>
    <source>
        <strain evidence="1 2">YOKOZUNA-1</strain>
    </source>
</reference>
<keyword evidence="2" id="KW-1185">Reference proteome</keyword>
<comment type="caution">
    <text evidence="1">The sequence shown here is derived from an EMBL/GenBank/DDBJ whole genome shotgun (WGS) entry which is preliminary data.</text>
</comment>
<evidence type="ECO:0000313" key="2">
    <source>
        <dbReference type="Proteomes" id="UP000186922"/>
    </source>
</evidence>
<organism evidence="1 2">
    <name type="scientific">Ramazzottius varieornatus</name>
    <name type="common">Water bear</name>
    <name type="synonym">Tardigrade</name>
    <dbReference type="NCBI Taxonomy" id="947166"/>
    <lineage>
        <taxon>Eukaryota</taxon>
        <taxon>Metazoa</taxon>
        <taxon>Ecdysozoa</taxon>
        <taxon>Tardigrada</taxon>
        <taxon>Eutardigrada</taxon>
        <taxon>Parachela</taxon>
        <taxon>Hypsibioidea</taxon>
        <taxon>Ramazzottiidae</taxon>
        <taxon>Ramazzottius</taxon>
    </lineage>
</organism>
<dbReference type="AlphaFoldDB" id="A0A1D1USX1"/>
<accession>A0A1D1USX1</accession>
<dbReference type="Proteomes" id="UP000186922">
    <property type="component" value="Unassembled WGS sequence"/>
</dbReference>
<protein>
    <submittedName>
        <fullName evidence="1">Uncharacterized protein</fullName>
    </submittedName>
</protein>
<name>A0A1D1USX1_RAMVA</name>
<dbReference type="EMBL" id="BDGG01000001">
    <property type="protein sequence ID" value="GAU89278.1"/>
    <property type="molecule type" value="Genomic_DNA"/>
</dbReference>
<sequence length="59" mass="7112">MELRKMFGRFQGCLTRLFYTALRIIDTSSSVLRTWDHEWLKEDDFEQSAFPLQRKVGQE</sequence>
<proteinExistence type="predicted"/>
<gene>
    <name evidence="1" type="primary">RvY_01844-1</name>
    <name evidence="1" type="synonym">RvY_01844.1</name>
    <name evidence="1" type="ORF">RvY_01844</name>
</gene>
<evidence type="ECO:0000313" key="1">
    <source>
        <dbReference type="EMBL" id="GAU89278.1"/>
    </source>
</evidence>